<dbReference type="InterPro" id="IPR050092">
    <property type="entry name" value="RNase_H"/>
</dbReference>
<keyword evidence="12" id="KW-0464">Manganese</keyword>
<dbReference type="PIRSF" id="PIRSF037839">
    <property type="entry name" value="Ribonuclease_H"/>
    <property type="match status" value="1"/>
</dbReference>
<dbReference type="InterPro" id="IPR009027">
    <property type="entry name" value="Ribosomal_bL9/RNase_H1_N"/>
</dbReference>
<comment type="catalytic activity">
    <reaction evidence="11">
        <text>Endonucleolytic cleavage to 5'-phosphomonoester.</text>
        <dbReference type="EC" id="3.1.26.4"/>
    </reaction>
</comment>
<dbReference type="GO" id="GO:0046872">
    <property type="term" value="F:metal ion binding"/>
    <property type="evidence" value="ECO:0007669"/>
    <property type="project" value="UniProtKB-KW"/>
</dbReference>
<organism evidence="15 16">
    <name type="scientific">Alloprevotella rava</name>
    <dbReference type="NCBI Taxonomy" id="671218"/>
    <lineage>
        <taxon>Bacteria</taxon>
        <taxon>Pseudomonadati</taxon>
        <taxon>Bacteroidota</taxon>
        <taxon>Bacteroidia</taxon>
        <taxon>Bacteroidales</taxon>
        <taxon>Prevotellaceae</taxon>
        <taxon>Alloprevotella</taxon>
    </lineage>
</organism>
<feature type="binding site" evidence="12">
    <location>
        <position position="143"/>
    </location>
    <ligand>
        <name>Mg(2+)</name>
        <dbReference type="ChEBI" id="CHEBI:18420"/>
        <label>2</label>
    </ligand>
</feature>
<reference evidence="15 16" key="1">
    <citation type="submission" date="2020-08" db="EMBL/GenBank/DDBJ databases">
        <title>Genomic Encyclopedia of Type Strains, Phase IV (KMG-IV): sequencing the most valuable type-strain genomes for metagenomic binning, comparative biology and taxonomic classification.</title>
        <authorList>
            <person name="Goeker M."/>
        </authorList>
    </citation>
    <scope>NUCLEOTIDE SEQUENCE [LARGE SCALE GENOMIC DNA]</scope>
    <source>
        <strain evidence="15 16">DSM 22548</strain>
    </source>
</reference>
<comment type="cofactor">
    <cofactor evidence="1">
        <name>Mg(2+)</name>
        <dbReference type="ChEBI" id="CHEBI:18420"/>
    </cofactor>
</comment>
<comment type="subcellular location">
    <subcellularLocation>
        <location evidence="11">Cytoplasm</location>
    </subcellularLocation>
</comment>
<evidence type="ECO:0000256" key="3">
    <source>
        <dbReference type="ARBA" id="ARBA00005300"/>
    </source>
</evidence>
<comment type="similarity">
    <text evidence="3 11">Belongs to the RNase H family.</text>
</comment>
<evidence type="ECO:0000256" key="9">
    <source>
        <dbReference type="ARBA" id="ARBA00022801"/>
    </source>
</evidence>
<evidence type="ECO:0000256" key="2">
    <source>
        <dbReference type="ARBA" id="ARBA00004065"/>
    </source>
</evidence>
<dbReference type="Pfam" id="PF01693">
    <property type="entry name" value="Cauli_VI"/>
    <property type="match status" value="1"/>
</dbReference>
<feature type="region of interest" description="Disordered" evidence="13">
    <location>
        <begin position="53"/>
        <end position="87"/>
    </location>
</feature>
<proteinExistence type="inferred from homology"/>
<dbReference type="SUPFAM" id="SSF55658">
    <property type="entry name" value="L9 N-domain-like"/>
    <property type="match status" value="1"/>
</dbReference>
<dbReference type="PANTHER" id="PTHR10642:SF25">
    <property type="entry name" value="RNASE H TYPE-1 DOMAIN-CONTAINING PROTEIN"/>
    <property type="match status" value="1"/>
</dbReference>
<feature type="binding site" evidence="12">
    <location>
        <position position="166"/>
    </location>
    <ligand>
        <name>Mg(2+)</name>
        <dbReference type="ChEBI" id="CHEBI:18420"/>
        <label>2</label>
    </ligand>
</feature>
<keyword evidence="7 11" id="KW-0479">Metal-binding</keyword>
<name>A0A7W5UVD0_9BACT</name>
<evidence type="ECO:0000256" key="7">
    <source>
        <dbReference type="ARBA" id="ARBA00022723"/>
    </source>
</evidence>
<dbReference type="GO" id="GO:0005737">
    <property type="term" value="C:cytoplasm"/>
    <property type="evidence" value="ECO:0007669"/>
    <property type="project" value="UniProtKB-SubCell"/>
</dbReference>
<feature type="domain" description="RNase H type-1" evidence="14">
    <location>
        <begin position="97"/>
        <end position="230"/>
    </location>
</feature>
<evidence type="ECO:0000256" key="6">
    <source>
        <dbReference type="ARBA" id="ARBA00022722"/>
    </source>
</evidence>
<protein>
    <recommendedName>
        <fullName evidence="5 11">Ribonuclease H</fullName>
        <ecNumber evidence="4 11">3.1.26.4</ecNumber>
    </recommendedName>
</protein>
<dbReference type="InterPro" id="IPR011320">
    <property type="entry name" value="RNase_H1_N"/>
</dbReference>
<dbReference type="Gene3D" id="3.40.970.10">
    <property type="entry name" value="Ribonuclease H1, N-terminal domain"/>
    <property type="match status" value="1"/>
</dbReference>
<evidence type="ECO:0000256" key="12">
    <source>
        <dbReference type="PIRSR" id="PIRSR037839-1"/>
    </source>
</evidence>
<comment type="cofactor">
    <cofactor evidence="12">
        <name>Mn(2+)</name>
        <dbReference type="ChEBI" id="CHEBI:29035"/>
    </cofactor>
    <cofactor evidence="12">
        <name>Mg(2+)</name>
        <dbReference type="ChEBI" id="CHEBI:18420"/>
    </cofactor>
    <text evidence="12">Binds 2 metal ions per subunit. Manganese or magnesium.</text>
</comment>
<dbReference type="InterPro" id="IPR012337">
    <property type="entry name" value="RNaseH-like_sf"/>
</dbReference>
<dbReference type="FunFam" id="3.40.970.10:FF:000002">
    <property type="entry name" value="Ribonuclease H"/>
    <property type="match status" value="1"/>
</dbReference>
<evidence type="ECO:0000313" key="15">
    <source>
        <dbReference type="EMBL" id="MBB3702259.1"/>
    </source>
</evidence>
<evidence type="ECO:0000256" key="10">
    <source>
        <dbReference type="ARBA" id="ARBA00022842"/>
    </source>
</evidence>
<dbReference type="GO" id="GO:0003676">
    <property type="term" value="F:nucleic acid binding"/>
    <property type="evidence" value="ECO:0007669"/>
    <property type="project" value="UniProtKB-UniRule"/>
</dbReference>
<dbReference type="GO" id="GO:0043137">
    <property type="term" value="P:DNA replication, removal of RNA primer"/>
    <property type="evidence" value="ECO:0007669"/>
    <property type="project" value="TreeGrafter"/>
</dbReference>
<dbReference type="EC" id="3.1.26.4" evidence="4 11"/>
<sequence length="230" mass="25841">MTSRVVAKEKYYVVWQGRKPGIYESWADCREQVHGAEGARYKSFPTRAEAQAAYEAGAPARPQRKKTTTVAKTRSVSALPDNPPEDRHDTVLNLPPEVTANALAVDAACSGNPGKMEYRGVDLATGQEVFHFGPVWGTNNIGEFLAIVHGLAWLKQRGEKKTIYSDSRNALLWVRAKKCKTTLARTARTEELYQIIARAEKWLAENRRNVPLKKWETSKWGEIPADFGRK</sequence>
<comment type="caution">
    <text evidence="15">The sequence shown here is derived from an EMBL/GenBank/DDBJ whole genome shotgun (WGS) entry which is preliminary data.</text>
</comment>
<comment type="function">
    <text evidence="2 11">Endonuclease that specifically degrades the RNA of RNA-DNA hybrids.</text>
</comment>
<feature type="binding site" evidence="12">
    <location>
        <position position="106"/>
    </location>
    <ligand>
        <name>Mg(2+)</name>
        <dbReference type="ChEBI" id="CHEBI:18420"/>
        <label>1</label>
    </ligand>
</feature>
<evidence type="ECO:0000259" key="14">
    <source>
        <dbReference type="PROSITE" id="PS50879"/>
    </source>
</evidence>
<dbReference type="PANTHER" id="PTHR10642">
    <property type="entry name" value="RIBONUCLEASE H1"/>
    <property type="match status" value="1"/>
</dbReference>
<dbReference type="AlphaFoldDB" id="A0A7W5UVD0"/>
<accession>A0A7W5UVD0</accession>
<feature type="binding site" evidence="12">
    <location>
        <position position="226"/>
    </location>
    <ligand>
        <name>Mg(2+)</name>
        <dbReference type="ChEBI" id="CHEBI:18420"/>
        <label>1</label>
    </ligand>
</feature>
<dbReference type="EMBL" id="JACICA010000002">
    <property type="protein sequence ID" value="MBB3702259.1"/>
    <property type="molecule type" value="Genomic_DNA"/>
</dbReference>
<dbReference type="InterPro" id="IPR002156">
    <property type="entry name" value="RNaseH_domain"/>
</dbReference>
<dbReference type="GO" id="GO:0004523">
    <property type="term" value="F:RNA-DNA hybrid ribonuclease activity"/>
    <property type="evidence" value="ECO:0007669"/>
    <property type="project" value="UniProtKB-UniRule"/>
</dbReference>
<keyword evidence="6 11" id="KW-0540">Nuclease</keyword>
<keyword evidence="9 11" id="KW-0378">Hydrolase</keyword>
<dbReference type="InterPro" id="IPR017290">
    <property type="entry name" value="RNase_H_bac"/>
</dbReference>
<evidence type="ECO:0000256" key="8">
    <source>
        <dbReference type="ARBA" id="ARBA00022759"/>
    </source>
</evidence>
<evidence type="ECO:0000256" key="11">
    <source>
        <dbReference type="PIRNR" id="PIRNR037839"/>
    </source>
</evidence>
<dbReference type="Gene3D" id="3.30.420.10">
    <property type="entry name" value="Ribonuclease H-like superfamily/Ribonuclease H"/>
    <property type="match status" value="1"/>
</dbReference>
<evidence type="ECO:0000256" key="13">
    <source>
        <dbReference type="SAM" id="MobiDB-lite"/>
    </source>
</evidence>
<evidence type="ECO:0000313" key="16">
    <source>
        <dbReference type="Proteomes" id="UP000541425"/>
    </source>
</evidence>
<dbReference type="SUPFAM" id="SSF53098">
    <property type="entry name" value="Ribonuclease H-like"/>
    <property type="match status" value="1"/>
</dbReference>
<dbReference type="InterPro" id="IPR037056">
    <property type="entry name" value="RNase_H1_N_sf"/>
</dbReference>
<keyword evidence="11" id="KW-0963">Cytoplasm</keyword>
<evidence type="ECO:0000256" key="5">
    <source>
        <dbReference type="ARBA" id="ARBA00017721"/>
    </source>
</evidence>
<dbReference type="PROSITE" id="PS50879">
    <property type="entry name" value="RNASE_H_1"/>
    <property type="match status" value="1"/>
</dbReference>
<dbReference type="Proteomes" id="UP000541425">
    <property type="component" value="Unassembled WGS sequence"/>
</dbReference>
<keyword evidence="8 11" id="KW-0255">Endonuclease</keyword>
<gene>
    <name evidence="15" type="ORF">FHS60_000712</name>
</gene>
<dbReference type="InterPro" id="IPR036397">
    <property type="entry name" value="RNaseH_sf"/>
</dbReference>
<evidence type="ECO:0000256" key="4">
    <source>
        <dbReference type="ARBA" id="ARBA00012180"/>
    </source>
</evidence>
<keyword evidence="10 11" id="KW-0460">Magnesium</keyword>
<evidence type="ECO:0000256" key="1">
    <source>
        <dbReference type="ARBA" id="ARBA00001946"/>
    </source>
</evidence>